<comment type="caution">
    <text evidence="1">The sequence shown here is derived from an EMBL/GenBank/DDBJ whole genome shotgun (WGS) entry which is preliminary data.</text>
</comment>
<dbReference type="AlphaFoldDB" id="A0A4R6N7L4"/>
<dbReference type="EMBL" id="SNXE01000004">
    <property type="protein sequence ID" value="TDP09451.1"/>
    <property type="molecule type" value="Genomic_DNA"/>
</dbReference>
<dbReference type="GO" id="GO:0016740">
    <property type="term" value="F:transferase activity"/>
    <property type="evidence" value="ECO:0007669"/>
    <property type="project" value="UniProtKB-KW"/>
</dbReference>
<sequence length="323" mass="35310">MPPAQYQLVTLIPAYKTKYIGELLMALAVQTRPADLILISDDSPGGEFARALESPAYAGLRAALPIEVHQGPRNGAYENFKALIALWAERSEFVHLLLDDDLLYPEFYEQHLAGHGRGRFSCSISARWTAAENGMPIRGMPVPPAVKADPARLLALDAGVMFTTTVPECKNWFGEFSNCILTRETAPLLLKPEFEGVSYAGLWDLGAFLAASLVAPVLYIQERLGAFRTGGEGHSAQLMGKHMKAAHLGYSALALGGKRLGQLSAEQARRCYAGIAPALVQRYGGQEDMQVFAQLLFRMAAGEDAAEAEFLEQWNRFLASHQL</sequence>
<dbReference type="Proteomes" id="UP000295357">
    <property type="component" value="Unassembled WGS sequence"/>
</dbReference>
<evidence type="ECO:0000313" key="2">
    <source>
        <dbReference type="Proteomes" id="UP000295357"/>
    </source>
</evidence>
<dbReference type="SUPFAM" id="SSF53448">
    <property type="entry name" value="Nucleotide-diphospho-sugar transferases"/>
    <property type="match status" value="1"/>
</dbReference>
<dbReference type="OrthoDB" id="9088257at2"/>
<protein>
    <submittedName>
        <fullName evidence="1">Glycosyltransferase involved in cell wall biosynthesis</fullName>
    </submittedName>
</protein>
<name>A0A4R6N7L4_9BURK</name>
<accession>A0A4R6N7L4</accession>
<proteinExistence type="predicted"/>
<keyword evidence="2" id="KW-1185">Reference proteome</keyword>
<dbReference type="RefSeq" id="WP_133603449.1">
    <property type="nucleotide sequence ID" value="NZ_JAUFPJ010000004.1"/>
</dbReference>
<keyword evidence="1" id="KW-0808">Transferase</keyword>
<dbReference type="InterPro" id="IPR029044">
    <property type="entry name" value="Nucleotide-diphossugar_trans"/>
</dbReference>
<evidence type="ECO:0000313" key="1">
    <source>
        <dbReference type="EMBL" id="TDP09451.1"/>
    </source>
</evidence>
<reference evidence="1 2" key="1">
    <citation type="submission" date="2019-03" db="EMBL/GenBank/DDBJ databases">
        <title>Genomic Encyclopedia of Type Strains, Phase IV (KMG-IV): sequencing the most valuable type-strain genomes for metagenomic binning, comparative biology and taxonomic classification.</title>
        <authorList>
            <person name="Goeker M."/>
        </authorList>
    </citation>
    <scope>NUCLEOTIDE SEQUENCE [LARGE SCALE GENOMIC DNA]</scope>
    <source>
        <strain evidence="1 2">DSM 25082</strain>
    </source>
</reference>
<gene>
    <name evidence="1" type="ORF">DFR39_1042</name>
</gene>
<organism evidence="1 2">
    <name type="scientific">Roseateles asaccharophilus</name>
    <dbReference type="NCBI Taxonomy" id="582607"/>
    <lineage>
        <taxon>Bacteria</taxon>
        <taxon>Pseudomonadati</taxon>
        <taxon>Pseudomonadota</taxon>
        <taxon>Betaproteobacteria</taxon>
        <taxon>Burkholderiales</taxon>
        <taxon>Sphaerotilaceae</taxon>
        <taxon>Roseateles</taxon>
    </lineage>
</organism>